<dbReference type="Proteomes" id="UP000032141">
    <property type="component" value="Chromosome C6"/>
</dbReference>
<feature type="domain" description="Retrotransposon gag" evidence="2">
    <location>
        <begin position="168"/>
        <end position="265"/>
    </location>
</feature>
<dbReference type="PANTHER" id="PTHR35046">
    <property type="entry name" value="ZINC KNUCKLE (CCHC-TYPE) FAMILY PROTEIN"/>
    <property type="match status" value="1"/>
</dbReference>
<feature type="region of interest" description="Disordered" evidence="1">
    <location>
        <begin position="84"/>
        <end position="122"/>
    </location>
</feature>
<reference evidence="3" key="2">
    <citation type="submission" date="2015-03" db="UniProtKB">
        <authorList>
            <consortium name="EnsemblPlants"/>
        </authorList>
    </citation>
    <scope>IDENTIFICATION</scope>
</reference>
<dbReference type="InterPro" id="IPR005162">
    <property type="entry name" value="Retrotrans_gag_dom"/>
</dbReference>
<proteinExistence type="predicted"/>
<keyword evidence="4" id="KW-1185">Reference proteome</keyword>
<evidence type="ECO:0000313" key="4">
    <source>
        <dbReference type="Proteomes" id="UP000032141"/>
    </source>
</evidence>
<dbReference type="eggNOG" id="KOG0017">
    <property type="taxonomic scope" value="Eukaryota"/>
</dbReference>
<dbReference type="HOGENOM" id="CLU_018037_0_0_1"/>
<protein>
    <recommendedName>
        <fullName evidence="2">Retrotransposon gag domain-containing protein</fullName>
    </recommendedName>
</protein>
<name>A0A0D3CPY2_BRAOL</name>
<dbReference type="EnsemblPlants" id="Bo6g024840.1">
    <property type="protein sequence ID" value="Bo6g024840.1"/>
    <property type="gene ID" value="Bo6g024840"/>
</dbReference>
<dbReference type="Pfam" id="PF03732">
    <property type="entry name" value="Retrotrans_gag"/>
    <property type="match status" value="1"/>
</dbReference>
<dbReference type="STRING" id="109376.A0A0D3CPY2"/>
<evidence type="ECO:0000256" key="1">
    <source>
        <dbReference type="SAM" id="MobiDB-lite"/>
    </source>
</evidence>
<sequence>MYEHIDCEVYDIVQPATIIIGDLNGNRLVDDQLEEIRLTELQAALQTSVTTALQTVLQEHHGQCAAQGDNPQNQHQQRDEQIIASDDEDVVDNVFADGGPNQRGRRNNAHGDNQEQRVNQPIRWEASFKSDIPEFQGTLNLEDFIDWLNMVEEILEFRQVPDDARVSMVVTRFKGQAMAWWQQLKESRRQANKACINSWDRLTKHMRRGFLPFNYERTLYNKLQNLRQGTRSVDEYATEFFYMTARMTTSATQQQLISRFIGGLRYQLQVALAQFNPSTVSKAHQRAVSMELQLRSLGSSTSRARFTNAFASDTIVQSTTDGTQTRSDTPKTGTNTYTIANSCPPCTNALRCFTCGERRHIQTSYPNKTRHGLVIQEAEDDEPQPNSRSTYLMATLWSLVASPASPPGPIEADTLEMNLCYCQVNSDDPSA</sequence>
<evidence type="ECO:0000259" key="2">
    <source>
        <dbReference type="Pfam" id="PF03732"/>
    </source>
</evidence>
<reference evidence="3 4" key="1">
    <citation type="journal article" date="2014" name="Genome Biol.">
        <title>Transcriptome and methylome profiling reveals relics of genome dominance in the mesopolyploid Brassica oleracea.</title>
        <authorList>
            <person name="Parkin I.A."/>
            <person name="Koh C."/>
            <person name="Tang H."/>
            <person name="Robinson S.J."/>
            <person name="Kagale S."/>
            <person name="Clarke W.E."/>
            <person name="Town C.D."/>
            <person name="Nixon J."/>
            <person name="Krishnakumar V."/>
            <person name="Bidwell S.L."/>
            <person name="Denoeud F."/>
            <person name="Belcram H."/>
            <person name="Links M.G."/>
            <person name="Just J."/>
            <person name="Clarke C."/>
            <person name="Bender T."/>
            <person name="Huebert T."/>
            <person name="Mason A.S."/>
            <person name="Pires J.C."/>
            <person name="Barker G."/>
            <person name="Moore J."/>
            <person name="Walley P.G."/>
            <person name="Manoli S."/>
            <person name="Batley J."/>
            <person name="Edwards D."/>
            <person name="Nelson M.N."/>
            <person name="Wang X."/>
            <person name="Paterson A.H."/>
            <person name="King G."/>
            <person name="Bancroft I."/>
            <person name="Chalhoub B."/>
            <person name="Sharpe A.G."/>
        </authorList>
    </citation>
    <scope>NUCLEOTIDE SEQUENCE</scope>
    <source>
        <strain evidence="3 4">cv. TO1000</strain>
    </source>
</reference>
<accession>A0A0D3CPY2</accession>
<dbReference type="AlphaFoldDB" id="A0A0D3CPY2"/>
<dbReference type="Gramene" id="Bo6g024840.1">
    <property type="protein sequence ID" value="Bo6g024840.1"/>
    <property type="gene ID" value="Bo6g024840"/>
</dbReference>
<evidence type="ECO:0000313" key="3">
    <source>
        <dbReference type="EnsemblPlants" id="Bo6g024840.1"/>
    </source>
</evidence>
<dbReference type="PANTHER" id="PTHR35046:SF18">
    <property type="entry name" value="RNA-DIRECTED DNA POLYMERASE"/>
    <property type="match status" value="1"/>
</dbReference>
<organism evidence="3 4">
    <name type="scientific">Brassica oleracea var. oleracea</name>
    <dbReference type="NCBI Taxonomy" id="109376"/>
    <lineage>
        <taxon>Eukaryota</taxon>
        <taxon>Viridiplantae</taxon>
        <taxon>Streptophyta</taxon>
        <taxon>Embryophyta</taxon>
        <taxon>Tracheophyta</taxon>
        <taxon>Spermatophyta</taxon>
        <taxon>Magnoliopsida</taxon>
        <taxon>eudicotyledons</taxon>
        <taxon>Gunneridae</taxon>
        <taxon>Pentapetalae</taxon>
        <taxon>rosids</taxon>
        <taxon>malvids</taxon>
        <taxon>Brassicales</taxon>
        <taxon>Brassicaceae</taxon>
        <taxon>Brassiceae</taxon>
        <taxon>Brassica</taxon>
    </lineage>
</organism>